<dbReference type="PANTHER" id="PTHR14326">
    <property type="entry name" value="TARGETING PROTEIN FOR XKLP2"/>
    <property type="match status" value="1"/>
</dbReference>
<dbReference type="GO" id="GO:0090307">
    <property type="term" value="P:mitotic spindle assembly"/>
    <property type="evidence" value="ECO:0000318"/>
    <property type="project" value="GO_Central"/>
</dbReference>
<dbReference type="OMA" id="DFTRMEL"/>
<name>A0A251TTZ2_HELAN</name>
<keyword evidence="2" id="KW-0812">Transmembrane</keyword>
<dbReference type="InterPro" id="IPR027330">
    <property type="entry name" value="TPX2_central_dom"/>
</dbReference>
<dbReference type="PANTHER" id="PTHR14326:SF15">
    <property type="entry name" value="OS06G0130200 PROTEIN"/>
    <property type="match status" value="1"/>
</dbReference>
<reference evidence="5" key="2">
    <citation type="submission" date="2017-02" db="EMBL/GenBank/DDBJ databases">
        <title>Sunflower complete genome.</title>
        <authorList>
            <person name="Langlade N."/>
            <person name="Munos S."/>
        </authorList>
    </citation>
    <scope>NUCLEOTIDE SEQUENCE [LARGE SCALE GENOMIC DNA]</scope>
    <source>
        <tissue evidence="5">Leaves</tissue>
    </source>
</reference>
<accession>A0A251TTZ2</accession>
<dbReference type="EMBL" id="CM007898">
    <property type="protein sequence ID" value="OTG14203.1"/>
    <property type="molecule type" value="Genomic_DNA"/>
</dbReference>
<evidence type="ECO:0000313" key="4">
    <source>
        <dbReference type="EMBL" id="KAF5797566.1"/>
    </source>
</evidence>
<feature type="transmembrane region" description="Helical" evidence="2">
    <location>
        <begin position="565"/>
        <end position="586"/>
    </location>
</feature>
<evidence type="ECO:0000256" key="2">
    <source>
        <dbReference type="SAM" id="Phobius"/>
    </source>
</evidence>
<evidence type="ECO:0000256" key="1">
    <source>
        <dbReference type="SAM" id="MobiDB-lite"/>
    </source>
</evidence>
<proteinExistence type="predicted"/>
<dbReference type="Pfam" id="PF12214">
    <property type="entry name" value="TPX2_importin"/>
    <property type="match status" value="1"/>
</dbReference>
<dbReference type="InterPro" id="IPR009675">
    <property type="entry name" value="TPX2_fam"/>
</dbReference>
<feature type="region of interest" description="Disordered" evidence="1">
    <location>
        <begin position="75"/>
        <end position="105"/>
    </location>
</feature>
<gene>
    <name evidence="5" type="ORF">HannXRQ_Chr09g0246771</name>
    <name evidence="4" type="ORF">HanXRQr2_Chr07g0282171</name>
</gene>
<dbReference type="GO" id="GO:0008017">
    <property type="term" value="F:microtubule binding"/>
    <property type="evidence" value="ECO:0000318"/>
    <property type="project" value="GO_Central"/>
</dbReference>
<reference evidence="4 6" key="1">
    <citation type="journal article" date="2017" name="Nature">
        <title>The sunflower genome provides insights into oil metabolism, flowering and Asterid evolution.</title>
        <authorList>
            <person name="Badouin H."/>
            <person name="Gouzy J."/>
            <person name="Grassa C.J."/>
            <person name="Murat F."/>
            <person name="Staton S.E."/>
            <person name="Cottret L."/>
            <person name="Lelandais-Briere C."/>
            <person name="Owens G.L."/>
            <person name="Carrere S."/>
            <person name="Mayjonade B."/>
            <person name="Legrand L."/>
            <person name="Gill N."/>
            <person name="Kane N.C."/>
            <person name="Bowers J.E."/>
            <person name="Hubner S."/>
            <person name="Bellec A."/>
            <person name="Berard A."/>
            <person name="Berges H."/>
            <person name="Blanchet N."/>
            <person name="Boniface M.C."/>
            <person name="Brunel D."/>
            <person name="Catrice O."/>
            <person name="Chaidir N."/>
            <person name="Claudel C."/>
            <person name="Donnadieu C."/>
            <person name="Faraut T."/>
            <person name="Fievet G."/>
            <person name="Helmstetter N."/>
            <person name="King M."/>
            <person name="Knapp S.J."/>
            <person name="Lai Z."/>
            <person name="Le Paslier M.C."/>
            <person name="Lippi Y."/>
            <person name="Lorenzon L."/>
            <person name="Mandel J.R."/>
            <person name="Marage G."/>
            <person name="Marchand G."/>
            <person name="Marquand E."/>
            <person name="Bret-Mestries E."/>
            <person name="Morien E."/>
            <person name="Nambeesan S."/>
            <person name="Nguyen T."/>
            <person name="Pegot-Espagnet P."/>
            <person name="Pouilly N."/>
            <person name="Raftis F."/>
            <person name="Sallet E."/>
            <person name="Schiex T."/>
            <person name="Thomas J."/>
            <person name="Vandecasteele C."/>
            <person name="Vares D."/>
            <person name="Vear F."/>
            <person name="Vautrin S."/>
            <person name="Crespi M."/>
            <person name="Mangin B."/>
            <person name="Burke J.M."/>
            <person name="Salse J."/>
            <person name="Munos S."/>
            <person name="Vincourt P."/>
            <person name="Rieseberg L.H."/>
            <person name="Langlade N.B."/>
        </authorList>
    </citation>
    <scope>NUCLEOTIDE SEQUENCE [LARGE SCALE GENOMIC DNA]</scope>
    <source>
        <strain evidence="6">cv. SF193</strain>
        <tissue evidence="4">Leaves</tissue>
    </source>
</reference>
<dbReference type="STRING" id="4232.A0A251TTZ2"/>
<dbReference type="Gramene" id="mRNA:HanXRQr2_Chr07g0282171">
    <property type="protein sequence ID" value="mRNA:HanXRQr2_Chr07g0282171"/>
    <property type="gene ID" value="HanXRQr2_Chr07g0282171"/>
</dbReference>
<keyword evidence="2" id="KW-0472">Membrane</keyword>
<evidence type="ECO:0000259" key="3">
    <source>
        <dbReference type="Pfam" id="PF12214"/>
    </source>
</evidence>
<evidence type="ECO:0000313" key="6">
    <source>
        <dbReference type="Proteomes" id="UP000215914"/>
    </source>
</evidence>
<keyword evidence="6" id="KW-1185">Reference proteome</keyword>
<feature type="compositionally biased region" description="Polar residues" evidence="1">
    <location>
        <begin position="75"/>
        <end position="87"/>
    </location>
</feature>
<dbReference type="AlphaFoldDB" id="A0A251TTZ2"/>
<dbReference type="FunCoup" id="A0A251TTZ2">
    <property type="interactions" value="647"/>
</dbReference>
<feature type="domain" description="TPX2 central" evidence="3">
    <location>
        <begin position="239"/>
        <end position="406"/>
    </location>
</feature>
<protein>
    <submittedName>
        <fullName evidence="5">Putative TPX2 domain-containing protein</fullName>
    </submittedName>
    <submittedName>
        <fullName evidence="4">TPX2 central domain-containing protein</fullName>
    </submittedName>
</protein>
<dbReference type="GO" id="GO:0005880">
    <property type="term" value="C:nuclear microtubule"/>
    <property type="evidence" value="ECO:0000318"/>
    <property type="project" value="GO_Central"/>
</dbReference>
<evidence type="ECO:0000313" key="5">
    <source>
        <dbReference type="EMBL" id="OTG14203.1"/>
    </source>
</evidence>
<dbReference type="InParanoid" id="A0A251TTZ2"/>
<dbReference type="GO" id="GO:0005819">
    <property type="term" value="C:spindle"/>
    <property type="evidence" value="ECO:0007669"/>
    <property type="project" value="InterPro"/>
</dbReference>
<keyword evidence="2" id="KW-1133">Transmembrane helix</keyword>
<organism evidence="5 6">
    <name type="scientific">Helianthus annuus</name>
    <name type="common">Common sunflower</name>
    <dbReference type="NCBI Taxonomy" id="4232"/>
    <lineage>
        <taxon>Eukaryota</taxon>
        <taxon>Viridiplantae</taxon>
        <taxon>Streptophyta</taxon>
        <taxon>Embryophyta</taxon>
        <taxon>Tracheophyta</taxon>
        <taxon>Spermatophyta</taxon>
        <taxon>Magnoliopsida</taxon>
        <taxon>eudicotyledons</taxon>
        <taxon>Gunneridae</taxon>
        <taxon>Pentapetalae</taxon>
        <taxon>asterids</taxon>
        <taxon>campanulids</taxon>
        <taxon>Asterales</taxon>
        <taxon>Asteraceae</taxon>
        <taxon>Asteroideae</taxon>
        <taxon>Heliantheae alliance</taxon>
        <taxon>Heliantheae</taxon>
        <taxon>Helianthus</taxon>
    </lineage>
</organism>
<dbReference type="GO" id="GO:0030295">
    <property type="term" value="F:protein kinase activator activity"/>
    <property type="evidence" value="ECO:0000318"/>
    <property type="project" value="GO_Central"/>
</dbReference>
<dbReference type="Proteomes" id="UP000215914">
    <property type="component" value="Chromosome 9"/>
</dbReference>
<reference evidence="4" key="3">
    <citation type="submission" date="2020-06" db="EMBL/GenBank/DDBJ databases">
        <title>Helianthus annuus Genome sequencing and assembly Release 2.</title>
        <authorList>
            <person name="Gouzy J."/>
            <person name="Langlade N."/>
            <person name="Munos S."/>
        </authorList>
    </citation>
    <scope>NUCLEOTIDE SEQUENCE</scope>
    <source>
        <tissue evidence="4">Leaves</tissue>
    </source>
</reference>
<sequence>MEVEMEDDNSSNNTAVEFTFTAVEFDVDYEFDAPRFFDFAREESVHEASDAELWFDSAQSYPPSPFAVRLLSREQSGNASGATSSKGPDNAPGESSMALSNTDGDVANEGVSLDLKNYCLQTLQNQQSIGAALKESIINANCKSKTKSSWKPSVSRTSTLMKPTASQLAKQNQERLMDNFRFQKSGNNSSVVESQAAKRQKLEGGHLCKVTDTNQQAHFVHKAPKREGNVDGNLGHGRLRITVPRPPDLATAQRAQRIRQKDNGGNEHVATRAHGFRARPLNRKIFEAPSFLHQKRSVPQLPEFQEFHLKTTKRAVQNTAAGPSSSACCNINSKTPQKPTFAFGVESSSRGSKGPHVTGAPKQEDCETIHRFKALPLNKKIFSSKGDLGVFRSNKRETTVAMVFNFQTEKRAHHAPPVDLFNKLSLASESGCQSHKPRLSRAPSIFSKVGFKRKQSTKFGSKQIHFDSRKVTTEGIPSSIISRDLGICYNDQNVESINGRLNHESEYDGIYFRRSWIYQILSSTPYDLKLVNKMPTKSKIVQLPNGLILLSLTMIKNICLTKKKLTLHLTICICCNISLLVLKTLLLH</sequence>
<dbReference type="GO" id="GO:0060236">
    <property type="term" value="P:regulation of mitotic spindle organization"/>
    <property type="evidence" value="ECO:0007669"/>
    <property type="project" value="InterPro"/>
</dbReference>
<dbReference type="EMBL" id="MNCJ02000322">
    <property type="protein sequence ID" value="KAF5797566.1"/>
    <property type="molecule type" value="Genomic_DNA"/>
</dbReference>